<dbReference type="RefSeq" id="WP_106113848.1">
    <property type="nucleotide sequence ID" value="NZ_PVSR01000016.1"/>
</dbReference>
<feature type="signal peptide" evidence="2">
    <location>
        <begin position="1"/>
        <end position="31"/>
    </location>
</feature>
<evidence type="ECO:0000313" key="3">
    <source>
        <dbReference type="EMBL" id="PRW63331.1"/>
    </source>
</evidence>
<feature type="region of interest" description="Disordered" evidence="1">
    <location>
        <begin position="27"/>
        <end position="55"/>
    </location>
</feature>
<dbReference type="InParanoid" id="A0A2T0GW41"/>
<evidence type="ECO:0000256" key="1">
    <source>
        <dbReference type="SAM" id="MobiDB-lite"/>
    </source>
</evidence>
<gene>
    <name evidence="3" type="ORF">CEP50_10970</name>
</gene>
<comment type="caution">
    <text evidence="3">The sequence shown here is derived from an EMBL/GenBank/DDBJ whole genome shotgun (WGS) entry which is preliminary data.</text>
</comment>
<accession>A0A2T0GW41</accession>
<proteinExistence type="predicted"/>
<dbReference type="EMBL" id="PVSR01000016">
    <property type="protein sequence ID" value="PRW63331.1"/>
    <property type="molecule type" value="Genomic_DNA"/>
</dbReference>
<keyword evidence="2" id="KW-0732">Signal</keyword>
<name>A0A2T0GW41_ACTMO</name>
<dbReference type="Proteomes" id="UP000239352">
    <property type="component" value="Unassembled WGS sequence"/>
</dbReference>
<reference evidence="3 4" key="1">
    <citation type="submission" date="2018-03" db="EMBL/GenBank/DDBJ databases">
        <title>Actinopolyspora mortivallis from Sahara, screening for active biomolecules.</title>
        <authorList>
            <person name="Selama O."/>
            <person name="Wellington E.M.H."/>
            <person name="Hacene H."/>
        </authorList>
    </citation>
    <scope>NUCLEOTIDE SEQUENCE [LARGE SCALE GENOMIC DNA]</scope>
    <source>
        <strain evidence="3 4">M5A</strain>
    </source>
</reference>
<feature type="chain" id="PRO_5039452136" description="DUF3558 domain-containing protein" evidence="2">
    <location>
        <begin position="32"/>
        <end position="175"/>
    </location>
</feature>
<sequence length="175" mass="18799">MPAHPTTRTPLPAALATASLLLLSACGGNNTDDNQPSNTTTNTDTKPPLAQINPCNQLTTTDKEKLNTDSTGKFEDILGAKTCSWKIDPGQLTVGFHPDKGIEEINFSEGEQKLYSIQKSTGKIVRGNTGKICTISLPYTDSSTVNIDGNMRSIKSSCELAKKAAPMVWENLSEQ</sequence>
<dbReference type="InterPro" id="IPR024520">
    <property type="entry name" value="DUF3558"/>
</dbReference>
<feature type="compositionally biased region" description="Polar residues" evidence="1">
    <location>
        <begin position="27"/>
        <end position="45"/>
    </location>
</feature>
<dbReference type="Pfam" id="PF12079">
    <property type="entry name" value="DUF3558"/>
    <property type="match status" value="1"/>
</dbReference>
<evidence type="ECO:0000313" key="4">
    <source>
        <dbReference type="Proteomes" id="UP000239352"/>
    </source>
</evidence>
<organism evidence="3 4">
    <name type="scientific">Actinopolyspora mortivallis</name>
    <dbReference type="NCBI Taxonomy" id="33906"/>
    <lineage>
        <taxon>Bacteria</taxon>
        <taxon>Bacillati</taxon>
        <taxon>Actinomycetota</taxon>
        <taxon>Actinomycetes</taxon>
        <taxon>Actinopolysporales</taxon>
        <taxon>Actinopolysporaceae</taxon>
        <taxon>Actinopolyspora</taxon>
    </lineage>
</organism>
<evidence type="ECO:0000256" key="2">
    <source>
        <dbReference type="SAM" id="SignalP"/>
    </source>
</evidence>
<keyword evidence="4" id="KW-1185">Reference proteome</keyword>
<dbReference type="AlphaFoldDB" id="A0A2T0GW41"/>
<protein>
    <recommendedName>
        <fullName evidence="5">DUF3558 domain-containing protein</fullName>
    </recommendedName>
</protein>
<evidence type="ECO:0008006" key="5">
    <source>
        <dbReference type="Google" id="ProtNLM"/>
    </source>
</evidence>